<feature type="transmembrane region" description="Helical" evidence="1">
    <location>
        <begin position="196"/>
        <end position="217"/>
    </location>
</feature>
<reference evidence="2 3" key="1">
    <citation type="journal article" date="2014" name="Int. J. Syst. Evol. Microbiol.">
        <title>Complete genome sequence of Corynebacterium casei LMG S-19264T (=DSM 44701T), isolated from a smear-ripened cheese.</title>
        <authorList>
            <consortium name="US DOE Joint Genome Institute (JGI-PGF)"/>
            <person name="Walter F."/>
            <person name="Albersmeier A."/>
            <person name="Kalinowski J."/>
            <person name="Ruckert C."/>
        </authorList>
    </citation>
    <scope>NUCLEOTIDE SEQUENCE [LARGE SCALE GENOMIC DNA]</scope>
    <source>
        <strain evidence="2 3">CGMCC 1.15286</strain>
    </source>
</reference>
<feature type="transmembrane region" description="Helical" evidence="1">
    <location>
        <begin position="96"/>
        <end position="119"/>
    </location>
</feature>
<dbReference type="Proteomes" id="UP000600247">
    <property type="component" value="Unassembled WGS sequence"/>
</dbReference>
<comment type="caution">
    <text evidence="2">The sequence shown here is derived from an EMBL/GenBank/DDBJ whole genome shotgun (WGS) entry which is preliminary data.</text>
</comment>
<sequence>MVSPLKLSRSTYWFIGAALLILSVDSAVVHTLKDEPLLAYAILFDFILVVPLLYWLLVIRRSGRKLKALLPLPVLGALAAWFILPSSLKGTVWHTIWPIELLIVTAEAAIIFYEARLIVRVVKKFRLIRRAESNTGEAIRLAVQEVLGTGKLTSVITHDASMIYYLFFSWGARKRMLLQTEGEGYSFTYHKETNQVMMAAFATKIIVMESVVVHLLLAMWSPLAAWIVTISEIWLLMLLWADTRAAVLQPIRMDSNGLRLRYGLRLQGDLQWSDISSIEWAKAGYELDDAERKRSAGPVLGTPNVKLELHREKRIEGLLFLPKQTRIIYLTVDEPQKLVEQARVYTAQ</sequence>
<evidence type="ECO:0000313" key="2">
    <source>
        <dbReference type="EMBL" id="GGG60001.1"/>
    </source>
</evidence>
<accession>A0A917GWX8</accession>
<gene>
    <name evidence="2" type="ORF">GCM10010918_11540</name>
</gene>
<keyword evidence="1" id="KW-1133">Transmembrane helix</keyword>
<organism evidence="2 3">
    <name type="scientific">Paenibacillus radicis</name>
    <name type="common">ex Gao et al. 2016</name>
    <dbReference type="NCBI Taxonomy" id="1737354"/>
    <lineage>
        <taxon>Bacteria</taxon>
        <taxon>Bacillati</taxon>
        <taxon>Bacillota</taxon>
        <taxon>Bacilli</taxon>
        <taxon>Bacillales</taxon>
        <taxon>Paenibacillaceae</taxon>
        <taxon>Paenibacillus</taxon>
    </lineage>
</organism>
<evidence type="ECO:0000313" key="3">
    <source>
        <dbReference type="Proteomes" id="UP000600247"/>
    </source>
</evidence>
<feature type="transmembrane region" description="Helical" evidence="1">
    <location>
        <begin position="38"/>
        <end position="59"/>
    </location>
</feature>
<proteinExistence type="predicted"/>
<dbReference type="EMBL" id="BMHY01000002">
    <property type="protein sequence ID" value="GGG60001.1"/>
    <property type="molecule type" value="Genomic_DNA"/>
</dbReference>
<evidence type="ECO:0008006" key="4">
    <source>
        <dbReference type="Google" id="ProtNLM"/>
    </source>
</evidence>
<feature type="transmembrane region" description="Helical" evidence="1">
    <location>
        <begin position="12"/>
        <end position="32"/>
    </location>
</feature>
<feature type="transmembrane region" description="Helical" evidence="1">
    <location>
        <begin position="66"/>
        <end position="84"/>
    </location>
</feature>
<dbReference type="RefSeq" id="WP_188888005.1">
    <property type="nucleotide sequence ID" value="NZ_BMHY01000002.1"/>
</dbReference>
<protein>
    <recommendedName>
        <fullName evidence="4">Beta-carotene 15,15'-monooxygenase</fullName>
    </recommendedName>
</protein>
<name>A0A917GWX8_9BACL</name>
<keyword evidence="1" id="KW-0472">Membrane</keyword>
<evidence type="ECO:0000256" key="1">
    <source>
        <dbReference type="SAM" id="Phobius"/>
    </source>
</evidence>
<keyword evidence="3" id="KW-1185">Reference proteome</keyword>
<keyword evidence="1" id="KW-0812">Transmembrane</keyword>
<dbReference type="AlphaFoldDB" id="A0A917GWX8"/>